<sequence length="108" mass="12491">MGLLDKFKRVEKKADNRKFPFEDSPDTACITCYHVLEGYKPILYVSHDEDGYWQFLCGENHKEEDARVVSLGEILSIDESMRDLAVLDYGQYATSESVEGNWTVKYKN</sequence>
<dbReference type="EMBL" id="JBBNGJ010000015">
    <property type="protein sequence ID" value="MEQ2593924.1"/>
    <property type="molecule type" value="Genomic_DNA"/>
</dbReference>
<dbReference type="Proteomes" id="UP001494672">
    <property type="component" value="Unassembled WGS sequence"/>
</dbReference>
<comment type="caution">
    <text evidence="1">The sequence shown here is derived from an EMBL/GenBank/DDBJ whole genome shotgun (WGS) entry which is preliminary data.</text>
</comment>
<gene>
    <name evidence="1" type="ORF">AAAU18_13535</name>
</gene>
<evidence type="ECO:0000313" key="1">
    <source>
        <dbReference type="EMBL" id="MEQ2593924.1"/>
    </source>
</evidence>
<proteinExistence type="predicted"/>
<evidence type="ECO:0000313" key="2">
    <source>
        <dbReference type="Proteomes" id="UP001494672"/>
    </source>
</evidence>
<dbReference type="RefSeq" id="WP_117807256.1">
    <property type="nucleotide sequence ID" value="NZ_JBBNGJ010000015.1"/>
</dbReference>
<accession>A0ABV1IDB1</accession>
<name>A0ABV1IDB1_9FIRM</name>
<organism evidence="1 2">
    <name type="scientific">Coprococcus aceti</name>
    <dbReference type="NCBI Taxonomy" id="2981786"/>
    <lineage>
        <taxon>Bacteria</taxon>
        <taxon>Bacillati</taxon>
        <taxon>Bacillota</taxon>
        <taxon>Clostridia</taxon>
        <taxon>Lachnospirales</taxon>
        <taxon>Lachnospiraceae</taxon>
        <taxon>Coprococcus</taxon>
    </lineage>
</organism>
<protein>
    <recommendedName>
        <fullName evidence="3">DUF2185 domain-containing protein</fullName>
    </recommendedName>
</protein>
<evidence type="ECO:0008006" key="3">
    <source>
        <dbReference type="Google" id="ProtNLM"/>
    </source>
</evidence>
<keyword evidence="2" id="KW-1185">Reference proteome</keyword>
<reference evidence="1 2" key="1">
    <citation type="submission" date="2024-04" db="EMBL/GenBank/DDBJ databases">
        <title>Human intestinal bacterial collection.</title>
        <authorList>
            <person name="Pauvert C."/>
            <person name="Hitch T.C.A."/>
            <person name="Clavel T."/>
        </authorList>
    </citation>
    <scope>NUCLEOTIDE SEQUENCE [LARGE SCALE GENOMIC DNA]</scope>
    <source>
        <strain evidence="1 2">CLA-AA-H181</strain>
    </source>
</reference>